<feature type="compositionally biased region" description="Low complexity" evidence="11">
    <location>
        <begin position="602"/>
        <end position="613"/>
    </location>
</feature>
<dbReference type="Gene3D" id="1.10.510.10">
    <property type="entry name" value="Transferase(Phosphotransferase) domain 1"/>
    <property type="match status" value="2"/>
</dbReference>
<feature type="region of interest" description="Disordered" evidence="11">
    <location>
        <begin position="1"/>
        <end position="73"/>
    </location>
</feature>
<gene>
    <name evidence="14" type="ORF">QG37_01989</name>
</gene>
<feature type="compositionally biased region" description="Low complexity" evidence="11">
    <location>
        <begin position="730"/>
        <end position="739"/>
    </location>
</feature>
<feature type="region of interest" description="Disordered" evidence="11">
    <location>
        <begin position="1054"/>
        <end position="1111"/>
    </location>
</feature>
<dbReference type="InterPro" id="IPR050236">
    <property type="entry name" value="Ser_Thr_kinase_AGC"/>
</dbReference>
<dbReference type="InterPro" id="IPR001789">
    <property type="entry name" value="Sig_transdc_resp-reg_receiver"/>
</dbReference>
<evidence type="ECO:0000259" key="13">
    <source>
        <dbReference type="PROSITE" id="PS50110"/>
    </source>
</evidence>
<evidence type="ECO:0000256" key="8">
    <source>
        <dbReference type="ARBA" id="ARBA00047899"/>
    </source>
</evidence>
<evidence type="ECO:0000256" key="2">
    <source>
        <dbReference type="ARBA" id="ARBA00022527"/>
    </source>
</evidence>
<evidence type="ECO:0000313" key="14">
    <source>
        <dbReference type="EMBL" id="KNE01113.1"/>
    </source>
</evidence>
<dbReference type="VEuPathDB" id="FungiDB:CJI97_003356"/>
<dbReference type="InterPro" id="IPR000719">
    <property type="entry name" value="Prot_kinase_dom"/>
</dbReference>
<dbReference type="EMBL" id="LGST01000016">
    <property type="protein sequence ID" value="KNE01113.1"/>
    <property type="molecule type" value="Genomic_DNA"/>
</dbReference>
<reference evidence="15" key="1">
    <citation type="journal article" date="2015" name="BMC Genomics">
        <title>Draft genome of a commonly misdiagnosed multidrug resistant pathogen Candida auris.</title>
        <authorList>
            <person name="Chatterjee S."/>
            <person name="Alampalli S.V."/>
            <person name="Nageshan R.K."/>
            <person name="Chettiar S.T."/>
            <person name="Joshi S."/>
            <person name="Tatu U.S."/>
        </authorList>
    </citation>
    <scope>NUCLEOTIDE SEQUENCE [LARGE SCALE GENOMIC DNA]</scope>
    <source>
        <strain evidence="15">6684</strain>
    </source>
</reference>
<dbReference type="GO" id="GO:0036180">
    <property type="term" value="P:filamentous growth of a population of unicellular organisms in response to biotic stimulus"/>
    <property type="evidence" value="ECO:0007669"/>
    <property type="project" value="UniProtKB-ARBA"/>
</dbReference>
<feature type="compositionally biased region" description="Low complexity" evidence="11">
    <location>
        <begin position="799"/>
        <end position="808"/>
    </location>
</feature>
<dbReference type="GO" id="GO:0004674">
    <property type="term" value="F:protein serine/threonine kinase activity"/>
    <property type="evidence" value="ECO:0007669"/>
    <property type="project" value="UniProtKB-KW"/>
</dbReference>
<dbReference type="VEuPathDB" id="FungiDB:QG37_01989"/>
<dbReference type="PANTHER" id="PTHR24356:SF1">
    <property type="entry name" value="SERINE_THREONINE-PROTEIN KINASE GREATWALL"/>
    <property type="match status" value="1"/>
</dbReference>
<feature type="compositionally biased region" description="Basic and acidic residues" evidence="11">
    <location>
        <begin position="673"/>
        <end position="692"/>
    </location>
</feature>
<dbReference type="PROSITE" id="PS50011">
    <property type="entry name" value="PROTEIN_KINASE_DOM"/>
    <property type="match status" value="1"/>
</dbReference>
<feature type="compositionally biased region" description="Basic and acidic residues" evidence="11">
    <location>
        <begin position="183"/>
        <end position="200"/>
    </location>
</feature>
<dbReference type="GO" id="GO:0005634">
    <property type="term" value="C:nucleus"/>
    <property type="evidence" value="ECO:0007669"/>
    <property type="project" value="TreeGrafter"/>
</dbReference>
<dbReference type="VEuPathDB" id="FungiDB:CJI96_0001818"/>
<feature type="compositionally biased region" description="Low complexity" evidence="11">
    <location>
        <begin position="1497"/>
        <end position="1512"/>
    </location>
</feature>
<dbReference type="GO" id="GO:1901992">
    <property type="term" value="P:positive regulation of mitotic cell cycle phase transition"/>
    <property type="evidence" value="ECO:0007669"/>
    <property type="project" value="UniProtKB-ARBA"/>
</dbReference>
<feature type="compositionally biased region" description="Polar residues" evidence="11">
    <location>
        <begin position="47"/>
        <end position="61"/>
    </location>
</feature>
<dbReference type="GO" id="GO:0000160">
    <property type="term" value="P:phosphorelay signal transduction system"/>
    <property type="evidence" value="ECO:0007669"/>
    <property type="project" value="InterPro"/>
</dbReference>
<dbReference type="CDD" id="cd00130">
    <property type="entry name" value="PAS"/>
    <property type="match status" value="1"/>
</dbReference>
<evidence type="ECO:0000256" key="9">
    <source>
        <dbReference type="ARBA" id="ARBA00048679"/>
    </source>
</evidence>
<dbReference type="InterPro" id="IPR008271">
    <property type="entry name" value="Ser/Thr_kinase_AS"/>
</dbReference>
<protein>
    <recommendedName>
        <fullName evidence="1">non-specific serine/threonine protein kinase</fullName>
        <ecNumber evidence="1">2.7.11.1</ecNumber>
    </recommendedName>
</protein>
<dbReference type="FunFam" id="3.30.200.20:FF:001008">
    <property type="entry name" value="Serine/threonine-protein kinase cek1"/>
    <property type="match status" value="1"/>
</dbReference>
<feature type="domain" description="Protein kinase" evidence="12">
    <location>
        <begin position="829"/>
        <end position="1257"/>
    </location>
</feature>
<dbReference type="GO" id="GO:0005737">
    <property type="term" value="C:cytoplasm"/>
    <property type="evidence" value="ECO:0007669"/>
    <property type="project" value="TreeGrafter"/>
</dbReference>
<dbReference type="Gene3D" id="3.30.200.20">
    <property type="entry name" value="Phosphorylase Kinase, domain 1"/>
    <property type="match status" value="2"/>
</dbReference>
<evidence type="ECO:0000256" key="1">
    <source>
        <dbReference type="ARBA" id="ARBA00012513"/>
    </source>
</evidence>
<feature type="region of interest" description="Disordered" evidence="11">
    <location>
        <begin position="653"/>
        <end position="808"/>
    </location>
</feature>
<dbReference type="InterPro" id="IPR011009">
    <property type="entry name" value="Kinase-like_dom_sf"/>
</dbReference>
<dbReference type="VEuPathDB" id="FungiDB:B9J08_003281"/>
<evidence type="ECO:0000256" key="5">
    <source>
        <dbReference type="ARBA" id="ARBA00022741"/>
    </source>
</evidence>
<dbReference type="FunFam" id="1.10.510.10:FF:000340">
    <property type="entry name" value="Serine threonine protein kinase"/>
    <property type="match status" value="1"/>
</dbReference>
<keyword evidence="3" id="KW-0597">Phosphoprotein</keyword>
<dbReference type="InterPro" id="IPR000014">
    <property type="entry name" value="PAS"/>
</dbReference>
<dbReference type="CDD" id="cd17546">
    <property type="entry name" value="REC_hyHK_CKI1_RcsC-like"/>
    <property type="match status" value="1"/>
</dbReference>
<dbReference type="Pfam" id="PF00069">
    <property type="entry name" value="Pkinase"/>
    <property type="match status" value="2"/>
</dbReference>
<dbReference type="SUPFAM" id="SSF52172">
    <property type="entry name" value="CheY-like"/>
    <property type="match status" value="1"/>
</dbReference>
<feature type="compositionally biased region" description="Low complexity" evidence="11">
    <location>
        <begin position="1087"/>
        <end position="1102"/>
    </location>
</feature>
<dbReference type="InterPro" id="IPR011006">
    <property type="entry name" value="CheY-like_superfamily"/>
</dbReference>
<feature type="compositionally biased region" description="Polar residues" evidence="11">
    <location>
        <begin position="203"/>
        <end position="223"/>
    </location>
</feature>
<comment type="catalytic activity">
    <reaction evidence="9">
        <text>L-seryl-[protein] + ATP = O-phospho-L-seryl-[protein] + ADP + H(+)</text>
        <dbReference type="Rhea" id="RHEA:17989"/>
        <dbReference type="Rhea" id="RHEA-COMP:9863"/>
        <dbReference type="Rhea" id="RHEA-COMP:11604"/>
        <dbReference type="ChEBI" id="CHEBI:15378"/>
        <dbReference type="ChEBI" id="CHEBI:29999"/>
        <dbReference type="ChEBI" id="CHEBI:30616"/>
        <dbReference type="ChEBI" id="CHEBI:83421"/>
        <dbReference type="ChEBI" id="CHEBI:456216"/>
        <dbReference type="EC" id="2.7.11.1"/>
    </reaction>
</comment>
<dbReference type="VEuPathDB" id="FungiDB:CJJ07_000925"/>
<dbReference type="PROSITE" id="PS50110">
    <property type="entry name" value="RESPONSE_REGULATORY"/>
    <property type="match status" value="1"/>
</dbReference>
<feature type="compositionally biased region" description="Basic and acidic residues" evidence="11">
    <location>
        <begin position="1439"/>
        <end position="1473"/>
    </location>
</feature>
<keyword evidence="7" id="KW-0067">ATP-binding</keyword>
<dbReference type="GO" id="GO:0005524">
    <property type="term" value="F:ATP binding"/>
    <property type="evidence" value="ECO:0007669"/>
    <property type="project" value="UniProtKB-KW"/>
</dbReference>
<evidence type="ECO:0000256" key="4">
    <source>
        <dbReference type="ARBA" id="ARBA00022679"/>
    </source>
</evidence>
<dbReference type="PROSITE" id="PS00108">
    <property type="entry name" value="PROTEIN_KINASE_ST"/>
    <property type="match status" value="1"/>
</dbReference>
<feature type="compositionally biased region" description="Polar residues" evidence="11">
    <location>
        <begin position="1475"/>
        <end position="1496"/>
    </location>
</feature>
<sequence>MSEQASDRPGILPEGKLLNPADISKLQSPASTEIGPAKGLFHDPEYNTESHVGGRSSTRSVSPLEVPGNEKQKMQGFGVNDVLKEQIDLRLASNNPSVVMELDLDGKIRYMLKNWEHMVGTLVKKLTGKPILSILIGSSDQDLQVFNNAISQMVTDNASYKVKFLTATNDVSRGDVSVQSDQSSHEERDLVSSDQEREPEGSVPTNTTPETLDTASTSSQVSNNGDVIELEAQGIVIQDTKTNLPSYSIWTIKPFEHIDMELTIPDALFDLLGFGSEIFEGYLLSLKEAGIIDEDSVPDPKLILCHICETNIPAWFIEKHSDLCIVEHRVSEELQLCHDALAEQRDLILKVSDSLWLQQFETHSGSLSLLLTLSSNSSTSSGGAGNIYDYKGIPLPSMLTEALSPRGSVPLLKTITKNSILRTRKFPFGILLRLLEYCDEALAINPADKDEETGELQFSPNTERAISAVMNWKSLETSDPAIRRMVDDTQQVVNEKMESLTRLISIIQYGDKIKEEVDSLVLQSVRETVARIREKTLQQEYPEQRPRTHSSRTTIRHRSSSSSDSGSFKTPMSVSGSGLRVESNSPSALPPLPLSQAHNLHSPQPSRVRSPPSKLLGEPYDTKQKTSPTTSLHSITPRDFLKGRISPLIEEIARSVSRPGSANSSYSSQTRQNHKEVEEALRDLNITRHPAESSDSSSVSSPRRHLSPTPYTERSNFNTFQRNIVSRMDPSPLSSPSMSHADINNDEIQGVPPASLSKKRTSSSGSNALPTLITNQQSTPLQHSANTFGTPGLGHTRNSSSLSAKPPLSPLLVSQTPASKALTGGIKDYEIIKAISKGAFGAVFLAKRRLTGDYVAIKCLKKRDMIAKNQVLNVRSERAVMMKQSDSPYVAQLYSSFQTKDYLYLVMEYLNGGDCATLLKMLGTLGDKWAKRYIAEVIVGVNDLHMRGIIHRDLKPDNLLIDSAGHLKLTDFGLSRIGVVGRHTAQHRKSSTSEHAIELFRKSILGSGTLPQSPLIIGSGDSPELLPSLQHKRTSSVTPFSLSPAMEHMKFKSGSVSTLPINPTKMSTDSQGQQPQRKRSGSLFRNSGTRSGSSSSGFDSPGLKPSLQRTSSESSFAIVDDDFQYSPQQSENNINSFTLYNPEEDEGQTNKFVGTPDYLSPETITGDTQGEYSDWWSIGCILFEFLYGYPPFHADTPDQVFKNILDGKIDWPPLSEEEEKEICPPEAKDLIKKLLVINYEERLGYNGADEIKLHPYFNHINWETLYLELPDSFIPITVDPESTDYFDARGADMSHFPIEDENDDEDMMKCDRLPVSAREVESQDGYFNAQPPPQHLSLPSSPMLGRRERRSSRLADSSEFGSFHFRNLNVLEKANKDVINRLKNEHLEHRNSFSSSSSESTPLGHTKSRGLSISSTAVNPGSPFKRPVSPVANRSQSPVKERGSVGSIKREASISKKESTGSLRRERADERIPTLKQSTSSLARNILQRNSGDLANSPSTSDSDDSSSALSRVRQRRDSQRRTGSFNKSCPPSSALSADGSVSFDAAGLDVLYCEPIPIVRHTVGKLMEKEKCVVLSISNGDELIRRATSQVKFDLIFTALKLPKVDAIDAVKLIRYTNGINSDTPVIAITGYAKEAQDLGVFDAVLEKPVDSTQMRGVITKFQCQDIAVESDPED</sequence>
<dbReference type="Pfam" id="PF00072">
    <property type="entry name" value="Response_reg"/>
    <property type="match status" value="1"/>
</dbReference>
<evidence type="ECO:0000256" key="10">
    <source>
        <dbReference type="PROSITE-ProRule" id="PRU00169"/>
    </source>
</evidence>
<feature type="compositionally biased region" description="Polar residues" evidence="11">
    <location>
        <begin position="1409"/>
        <end position="1419"/>
    </location>
</feature>
<evidence type="ECO:0000313" key="15">
    <source>
        <dbReference type="Proteomes" id="UP000037122"/>
    </source>
</evidence>
<feature type="domain" description="Response regulatory" evidence="13">
    <location>
        <begin position="1550"/>
        <end position="1664"/>
    </location>
</feature>
<evidence type="ECO:0000259" key="12">
    <source>
        <dbReference type="PROSITE" id="PS50011"/>
    </source>
</evidence>
<keyword evidence="2" id="KW-0723">Serine/threonine-protein kinase</keyword>
<comment type="caution">
    <text evidence="10">Lacks conserved residue(s) required for the propagation of feature annotation.</text>
</comment>
<feature type="compositionally biased region" description="Polar residues" evidence="11">
    <location>
        <begin position="658"/>
        <end position="671"/>
    </location>
</feature>
<feature type="region of interest" description="Disordered" evidence="11">
    <location>
        <begin position="536"/>
        <end position="638"/>
    </location>
</feature>
<dbReference type="Proteomes" id="UP000037122">
    <property type="component" value="Unassembled WGS sequence"/>
</dbReference>
<feature type="compositionally biased region" description="Basic residues" evidence="11">
    <location>
        <begin position="547"/>
        <end position="559"/>
    </location>
</feature>
<dbReference type="GO" id="GO:1900445">
    <property type="term" value="P:positive regulation of filamentous growth of a population of unicellular organisms in response to biotic stimulus"/>
    <property type="evidence" value="ECO:0007669"/>
    <property type="project" value="UniProtKB-ARBA"/>
</dbReference>
<keyword evidence="6" id="KW-0418">Kinase</keyword>
<dbReference type="SUPFAM" id="SSF56112">
    <property type="entry name" value="Protein kinase-like (PK-like)"/>
    <property type="match status" value="1"/>
</dbReference>
<feature type="region of interest" description="Disordered" evidence="11">
    <location>
        <begin position="1321"/>
        <end position="1356"/>
    </location>
</feature>
<dbReference type="Gene3D" id="3.40.50.2300">
    <property type="match status" value="1"/>
</dbReference>
<dbReference type="SMART" id="SM00448">
    <property type="entry name" value="REC"/>
    <property type="match status" value="1"/>
</dbReference>
<feature type="compositionally biased region" description="Polar residues" evidence="11">
    <location>
        <begin position="767"/>
        <end position="789"/>
    </location>
</feature>
<feature type="compositionally biased region" description="Polar residues" evidence="11">
    <location>
        <begin position="625"/>
        <end position="634"/>
    </location>
</feature>
<dbReference type="EC" id="2.7.11.1" evidence="1"/>
<dbReference type="VEuPathDB" id="FungiDB:CJJ09_000824"/>
<dbReference type="PANTHER" id="PTHR24356">
    <property type="entry name" value="SERINE/THREONINE-PROTEIN KINASE"/>
    <property type="match status" value="1"/>
</dbReference>
<evidence type="ECO:0000256" key="11">
    <source>
        <dbReference type="SAM" id="MobiDB-lite"/>
    </source>
</evidence>
<feature type="compositionally biased region" description="Polar residues" evidence="11">
    <location>
        <begin position="709"/>
        <end position="724"/>
    </location>
</feature>
<feature type="region of interest" description="Disordered" evidence="11">
    <location>
        <begin position="1388"/>
        <end position="1536"/>
    </location>
</feature>
<evidence type="ECO:0000256" key="6">
    <source>
        <dbReference type="ARBA" id="ARBA00022777"/>
    </source>
</evidence>
<keyword evidence="5" id="KW-0547">Nucleotide-binding</keyword>
<feature type="region of interest" description="Disordered" evidence="11">
    <location>
        <begin position="174"/>
        <end position="223"/>
    </location>
</feature>
<comment type="caution">
    <text evidence="14">The sequence shown here is derived from an EMBL/GenBank/DDBJ whole genome shotgun (WGS) entry which is preliminary data.</text>
</comment>
<evidence type="ECO:0000256" key="7">
    <source>
        <dbReference type="ARBA" id="ARBA00022840"/>
    </source>
</evidence>
<organism evidence="14 15">
    <name type="scientific">Candidozyma auris</name>
    <name type="common">Yeast</name>
    <name type="synonym">Candida auris</name>
    <dbReference type="NCBI Taxonomy" id="498019"/>
    <lineage>
        <taxon>Eukaryota</taxon>
        <taxon>Fungi</taxon>
        <taxon>Dikarya</taxon>
        <taxon>Ascomycota</taxon>
        <taxon>Saccharomycotina</taxon>
        <taxon>Pichiomycetes</taxon>
        <taxon>Metschnikowiaceae</taxon>
        <taxon>Candidozyma</taxon>
    </lineage>
</organism>
<proteinExistence type="predicted"/>
<name>A0A0L0P413_CANAR</name>
<comment type="catalytic activity">
    <reaction evidence="8">
        <text>L-threonyl-[protein] + ATP = O-phospho-L-threonyl-[protein] + ADP + H(+)</text>
        <dbReference type="Rhea" id="RHEA:46608"/>
        <dbReference type="Rhea" id="RHEA-COMP:11060"/>
        <dbReference type="Rhea" id="RHEA-COMP:11605"/>
        <dbReference type="ChEBI" id="CHEBI:15378"/>
        <dbReference type="ChEBI" id="CHEBI:30013"/>
        <dbReference type="ChEBI" id="CHEBI:30616"/>
        <dbReference type="ChEBI" id="CHEBI:61977"/>
        <dbReference type="ChEBI" id="CHEBI:456216"/>
        <dbReference type="EC" id="2.7.11.1"/>
    </reaction>
</comment>
<dbReference type="SMART" id="SM00220">
    <property type="entry name" value="S_TKc"/>
    <property type="match status" value="1"/>
</dbReference>
<accession>A0A0L0P413</accession>
<feature type="compositionally biased region" description="Polar residues" evidence="11">
    <location>
        <begin position="1054"/>
        <end position="1075"/>
    </location>
</feature>
<feature type="compositionally biased region" description="Basic and acidic residues" evidence="11">
    <location>
        <begin position="536"/>
        <end position="546"/>
    </location>
</feature>
<keyword evidence="4" id="KW-0808">Transferase</keyword>
<dbReference type="GO" id="GO:0006950">
    <property type="term" value="P:response to stress"/>
    <property type="evidence" value="ECO:0007669"/>
    <property type="project" value="UniProtKB-ARBA"/>
</dbReference>
<feature type="compositionally biased region" description="Polar residues" evidence="11">
    <location>
        <begin position="1523"/>
        <end position="1536"/>
    </location>
</feature>
<evidence type="ECO:0000256" key="3">
    <source>
        <dbReference type="ARBA" id="ARBA00022553"/>
    </source>
</evidence>